<evidence type="ECO:0000256" key="1">
    <source>
        <dbReference type="SAM" id="MobiDB-lite"/>
    </source>
</evidence>
<reference evidence="2 3" key="1">
    <citation type="journal article" date="2019" name="Genome Biol. Evol.">
        <title>Insights into the evolution of the New World diploid cottons (Gossypium, subgenus Houzingenia) based on genome sequencing.</title>
        <authorList>
            <person name="Grover C.E."/>
            <person name="Arick M.A. 2nd"/>
            <person name="Thrash A."/>
            <person name="Conover J.L."/>
            <person name="Sanders W.S."/>
            <person name="Peterson D.G."/>
            <person name="Frelichowski J.E."/>
            <person name="Scheffler J.A."/>
            <person name="Scheffler B.E."/>
            <person name="Wendel J.F."/>
        </authorList>
    </citation>
    <scope>NUCLEOTIDE SEQUENCE [LARGE SCALE GENOMIC DNA]</scope>
    <source>
        <strain evidence="2">5</strain>
        <tissue evidence="2">Leaf</tissue>
    </source>
</reference>
<dbReference type="Proteomes" id="UP000593579">
    <property type="component" value="Unassembled WGS sequence"/>
</dbReference>
<comment type="caution">
    <text evidence="2">The sequence shown here is derived from an EMBL/GenBank/DDBJ whole genome shotgun (WGS) entry which is preliminary data.</text>
</comment>
<feature type="region of interest" description="Disordered" evidence="1">
    <location>
        <begin position="1"/>
        <end position="51"/>
    </location>
</feature>
<feature type="non-terminal residue" evidence="2">
    <location>
        <position position="1"/>
    </location>
</feature>
<gene>
    <name evidence="2" type="ORF">Gogos_015251</name>
</gene>
<evidence type="ECO:0000313" key="2">
    <source>
        <dbReference type="EMBL" id="MBA0742167.1"/>
    </source>
</evidence>
<feature type="region of interest" description="Disordered" evidence="1">
    <location>
        <begin position="114"/>
        <end position="141"/>
    </location>
</feature>
<accession>A0A7J9C1A0</accession>
<organism evidence="2 3">
    <name type="scientific">Gossypium gossypioides</name>
    <name type="common">Mexican cotton</name>
    <name type="synonym">Selera gossypioides</name>
    <dbReference type="NCBI Taxonomy" id="34282"/>
    <lineage>
        <taxon>Eukaryota</taxon>
        <taxon>Viridiplantae</taxon>
        <taxon>Streptophyta</taxon>
        <taxon>Embryophyta</taxon>
        <taxon>Tracheophyta</taxon>
        <taxon>Spermatophyta</taxon>
        <taxon>Magnoliopsida</taxon>
        <taxon>eudicotyledons</taxon>
        <taxon>Gunneridae</taxon>
        <taxon>Pentapetalae</taxon>
        <taxon>rosids</taxon>
        <taxon>malvids</taxon>
        <taxon>Malvales</taxon>
        <taxon>Malvaceae</taxon>
        <taxon>Malvoideae</taxon>
        <taxon>Gossypium</taxon>
    </lineage>
</organism>
<sequence>MIRHEFNKNMNSLDGGVGRSIKKVSRRPAESPDLDSNDPVVDVNDMNVDSEREDEFELLDGDVTKEIVDGISSITFSDREVGEEQLLSREAEIQQRVEEEKFGSWMLVECKNKSKTRPVTNPGNATNGAVSDGSRFGVLNDNHGEEIGVNFCGQEGKNRD</sequence>
<keyword evidence="3" id="KW-1185">Reference proteome</keyword>
<feature type="compositionally biased region" description="Polar residues" evidence="1">
    <location>
        <begin position="117"/>
        <end position="129"/>
    </location>
</feature>
<protein>
    <submittedName>
        <fullName evidence="2">Uncharacterized protein</fullName>
    </submittedName>
</protein>
<evidence type="ECO:0000313" key="3">
    <source>
        <dbReference type="Proteomes" id="UP000593579"/>
    </source>
</evidence>
<dbReference type="AlphaFoldDB" id="A0A7J9C1A0"/>
<feature type="compositionally biased region" description="Low complexity" evidence="1">
    <location>
        <begin position="37"/>
        <end position="47"/>
    </location>
</feature>
<dbReference type="EMBL" id="JABEZY010000007">
    <property type="protein sequence ID" value="MBA0742167.1"/>
    <property type="molecule type" value="Genomic_DNA"/>
</dbReference>
<proteinExistence type="predicted"/>
<name>A0A7J9C1A0_GOSGO</name>